<dbReference type="EMBL" id="JAFEMC010000007">
    <property type="protein sequence ID" value="MBM6578302.1"/>
    <property type="molecule type" value="Genomic_DNA"/>
</dbReference>
<organism evidence="4 5">
    <name type="scientific">Sphingomonas longa</name>
    <dbReference type="NCBI Taxonomy" id="2778730"/>
    <lineage>
        <taxon>Bacteria</taxon>
        <taxon>Pseudomonadati</taxon>
        <taxon>Pseudomonadota</taxon>
        <taxon>Alphaproteobacteria</taxon>
        <taxon>Sphingomonadales</taxon>
        <taxon>Sphingomonadaceae</taxon>
        <taxon>Sphingomonas</taxon>
    </lineage>
</organism>
<evidence type="ECO:0000313" key="4">
    <source>
        <dbReference type="EMBL" id="MBM6578302.1"/>
    </source>
</evidence>
<keyword evidence="2" id="KW-0560">Oxidoreductase</keyword>
<dbReference type="SUPFAM" id="SSF51735">
    <property type="entry name" value="NAD(P)-binding Rossmann-fold domains"/>
    <property type="match status" value="1"/>
</dbReference>
<dbReference type="RefSeq" id="WP_204200397.1">
    <property type="nucleotide sequence ID" value="NZ_JAFEMC010000007.1"/>
</dbReference>
<dbReference type="PROSITE" id="PS00061">
    <property type="entry name" value="ADH_SHORT"/>
    <property type="match status" value="1"/>
</dbReference>
<dbReference type="InterPro" id="IPR002347">
    <property type="entry name" value="SDR_fam"/>
</dbReference>
<sequence length="281" mass="29550">MSKVWFITGAGSGLGAGTARAALKAGDKVVALGRDTGKIERALQGAPADALLIVAADVTVPDQVHIAVAAAIGRFGRIDTLLNNAGGGVFGNFEELAWPDIEWQYQVNVFGVMHLLRAVLPVMRRQRSGLILNISSGGGVQGFAQSTAYGATKFAVEGLTLALAQEVAPFGIRVVLVEPGMFRTDLLSDASVRYADPSIDDYAHLTSARDAWAPIDGTQVGDPEKFGGVMVQVAGLSEPPRILAVGRDVLDIIDSVTTERREQAALYATLSTSTDFADAPE</sequence>
<comment type="similarity">
    <text evidence="1 3">Belongs to the short-chain dehydrogenases/reductases (SDR) family.</text>
</comment>
<keyword evidence="5" id="KW-1185">Reference proteome</keyword>
<evidence type="ECO:0000256" key="2">
    <source>
        <dbReference type="ARBA" id="ARBA00023002"/>
    </source>
</evidence>
<accession>A0ABS2DBI9</accession>
<dbReference type="PANTHER" id="PTHR43976">
    <property type="entry name" value="SHORT CHAIN DEHYDROGENASE"/>
    <property type="match status" value="1"/>
</dbReference>
<evidence type="ECO:0000256" key="3">
    <source>
        <dbReference type="RuleBase" id="RU000363"/>
    </source>
</evidence>
<dbReference type="Gene3D" id="3.40.50.720">
    <property type="entry name" value="NAD(P)-binding Rossmann-like Domain"/>
    <property type="match status" value="1"/>
</dbReference>
<dbReference type="Pfam" id="PF00106">
    <property type="entry name" value="adh_short"/>
    <property type="match status" value="1"/>
</dbReference>
<name>A0ABS2DBI9_9SPHN</name>
<comment type="caution">
    <text evidence="4">The sequence shown here is derived from an EMBL/GenBank/DDBJ whole genome shotgun (WGS) entry which is preliminary data.</text>
</comment>
<evidence type="ECO:0000256" key="1">
    <source>
        <dbReference type="ARBA" id="ARBA00006484"/>
    </source>
</evidence>
<dbReference type="CDD" id="cd05374">
    <property type="entry name" value="17beta-HSD-like_SDR_c"/>
    <property type="match status" value="1"/>
</dbReference>
<reference evidence="4 5" key="1">
    <citation type="submission" date="2020-12" db="EMBL/GenBank/DDBJ databases">
        <title>Sphingomonas sp.</title>
        <authorList>
            <person name="Kim M.K."/>
        </authorList>
    </citation>
    <scope>NUCLEOTIDE SEQUENCE [LARGE SCALE GENOMIC DNA]</scope>
    <source>
        <strain evidence="4 5">BT552</strain>
    </source>
</reference>
<proteinExistence type="inferred from homology"/>
<dbReference type="PRINTS" id="PR00080">
    <property type="entry name" value="SDRFAMILY"/>
</dbReference>
<dbReference type="InterPro" id="IPR051911">
    <property type="entry name" value="SDR_oxidoreductase"/>
</dbReference>
<dbReference type="Proteomes" id="UP000763641">
    <property type="component" value="Unassembled WGS sequence"/>
</dbReference>
<evidence type="ECO:0000313" key="5">
    <source>
        <dbReference type="Proteomes" id="UP000763641"/>
    </source>
</evidence>
<dbReference type="InterPro" id="IPR036291">
    <property type="entry name" value="NAD(P)-bd_dom_sf"/>
</dbReference>
<dbReference type="PANTHER" id="PTHR43976:SF16">
    <property type="entry name" value="SHORT-CHAIN DEHYDROGENASE_REDUCTASE FAMILY PROTEIN"/>
    <property type="match status" value="1"/>
</dbReference>
<dbReference type="PRINTS" id="PR00081">
    <property type="entry name" value="GDHRDH"/>
</dbReference>
<protein>
    <submittedName>
        <fullName evidence="4">SDR family oxidoreductase</fullName>
    </submittedName>
</protein>
<dbReference type="InterPro" id="IPR020904">
    <property type="entry name" value="Sc_DH/Rdtase_CS"/>
</dbReference>
<gene>
    <name evidence="4" type="ORF">ILT43_18120</name>
</gene>